<reference evidence="2" key="2">
    <citation type="submission" date="2020-02" db="EMBL/GenBank/DDBJ databases">
        <authorList>
            <consortium name="NCBI Pathogen Detection Project"/>
        </authorList>
    </citation>
    <scope>NUCLEOTIDE SEQUENCE</scope>
    <source>
        <strain evidence="2">MA.CK_00/00001968</strain>
    </source>
</reference>
<sequence>MATAGKLTPLDELINVKNEFISLRDVIRTIECIYDMRHEDIAEWLIMRLCIRNKILTVESKGIAGAFEKFSEDKDNVILIQMLSDVIIYGEDVMEPYFKLMGYDANDVTPYEEFRYVGFIREELEKITGIKFDIGFFCDNEDYDEEDLFASSDELYQATEVKESIAKWEETYGIETALMLYAGAAITLAKNDPKYRRGGKLNKSQVIRSAEYSLAAYGGAFGVGNKQLSNLTEKALTLAAPKLTDDVTDSSTMTTPSPAHTPQGTEDR</sequence>
<protein>
    <submittedName>
        <fullName evidence="2">Uncharacterized protein</fullName>
    </submittedName>
</protein>
<dbReference type="AlphaFoldDB" id="A0A743PFK2"/>
<feature type="region of interest" description="Disordered" evidence="1">
    <location>
        <begin position="245"/>
        <end position="268"/>
    </location>
</feature>
<reference evidence="2" key="1">
    <citation type="journal article" date="2018" name="Genome Biol.">
        <title>SKESA: strategic k-mer extension for scrupulous assemblies.</title>
        <authorList>
            <person name="Souvorov A."/>
            <person name="Agarwala R."/>
            <person name="Lipman D.J."/>
        </authorList>
    </citation>
    <scope>NUCLEOTIDE SEQUENCE</scope>
    <source>
        <strain evidence="2">MA.CK_00/00001968</strain>
    </source>
</reference>
<name>A0A743PFK2_SALER</name>
<evidence type="ECO:0000256" key="1">
    <source>
        <dbReference type="SAM" id="MobiDB-lite"/>
    </source>
</evidence>
<accession>A0A743PFK2</accession>
<dbReference type="EMBL" id="DAAUQX010000077">
    <property type="protein sequence ID" value="HAF2130785.1"/>
    <property type="molecule type" value="Genomic_DNA"/>
</dbReference>
<evidence type="ECO:0000313" key="2">
    <source>
        <dbReference type="EMBL" id="HAF2130785.1"/>
    </source>
</evidence>
<feature type="compositionally biased region" description="Polar residues" evidence="1">
    <location>
        <begin position="258"/>
        <end position="268"/>
    </location>
</feature>
<organism evidence="2">
    <name type="scientific">Salmonella enterica</name>
    <name type="common">Salmonella choleraesuis</name>
    <dbReference type="NCBI Taxonomy" id="28901"/>
    <lineage>
        <taxon>Bacteria</taxon>
        <taxon>Pseudomonadati</taxon>
        <taxon>Pseudomonadota</taxon>
        <taxon>Gammaproteobacteria</taxon>
        <taxon>Enterobacterales</taxon>
        <taxon>Enterobacteriaceae</taxon>
        <taxon>Salmonella</taxon>
    </lineage>
</organism>
<proteinExistence type="predicted"/>
<comment type="caution">
    <text evidence="2">The sequence shown here is derived from an EMBL/GenBank/DDBJ whole genome shotgun (WGS) entry which is preliminary data.</text>
</comment>
<gene>
    <name evidence="2" type="ORF">G9F27_005102</name>
</gene>